<dbReference type="CDD" id="cd00077">
    <property type="entry name" value="HDc"/>
    <property type="match status" value="1"/>
</dbReference>
<reference evidence="3" key="1">
    <citation type="journal article" date="2019" name="Int. J. Syst. Evol. Microbiol.">
        <title>The Global Catalogue of Microorganisms (GCM) 10K type strain sequencing project: providing services to taxonomists for standard genome sequencing and annotation.</title>
        <authorList>
            <consortium name="The Broad Institute Genomics Platform"/>
            <consortium name="The Broad Institute Genome Sequencing Center for Infectious Disease"/>
            <person name="Wu L."/>
            <person name="Ma J."/>
        </authorList>
    </citation>
    <scope>NUCLEOTIDE SEQUENCE [LARGE SCALE GENOMIC DNA]</scope>
    <source>
        <strain evidence="3">CCUG 36956</strain>
    </source>
</reference>
<dbReference type="Proteomes" id="UP001596223">
    <property type="component" value="Unassembled WGS sequence"/>
</dbReference>
<proteinExistence type="predicted"/>
<dbReference type="PANTHER" id="PTHR35569:SF1">
    <property type="entry name" value="CYANAMIDE HYDRATASE DDI2-RELATED"/>
    <property type="match status" value="1"/>
</dbReference>
<gene>
    <name evidence="2" type="ORF">ACFP3H_06860</name>
</gene>
<organism evidence="2 3">
    <name type="scientific">Nocardia lasii</name>
    <dbReference type="NCBI Taxonomy" id="1616107"/>
    <lineage>
        <taxon>Bacteria</taxon>
        <taxon>Bacillati</taxon>
        <taxon>Actinomycetota</taxon>
        <taxon>Actinomycetes</taxon>
        <taxon>Mycobacteriales</taxon>
        <taxon>Nocardiaceae</taxon>
        <taxon>Nocardia</taxon>
    </lineage>
</organism>
<dbReference type="PANTHER" id="PTHR35569">
    <property type="entry name" value="CYANAMIDE HYDRATASE DDI2-RELATED"/>
    <property type="match status" value="1"/>
</dbReference>
<dbReference type="EMBL" id="JBHSQN010000002">
    <property type="protein sequence ID" value="MFC6010768.1"/>
    <property type="molecule type" value="Genomic_DNA"/>
</dbReference>
<keyword evidence="3" id="KW-1185">Reference proteome</keyword>
<protein>
    <submittedName>
        <fullName evidence="2">HD domain-containing protein</fullName>
    </submittedName>
</protein>
<dbReference type="InterPro" id="IPR003607">
    <property type="entry name" value="HD/PDEase_dom"/>
</dbReference>
<comment type="caution">
    <text evidence="2">The sequence shown here is derived from an EMBL/GenBank/DDBJ whole genome shotgun (WGS) entry which is preliminary data.</text>
</comment>
<evidence type="ECO:0000313" key="3">
    <source>
        <dbReference type="Proteomes" id="UP001596223"/>
    </source>
</evidence>
<dbReference type="SMART" id="SM00471">
    <property type="entry name" value="HDc"/>
    <property type="match status" value="1"/>
</dbReference>
<name>A0ABW1JQ60_9NOCA</name>
<dbReference type="Pfam" id="PF01966">
    <property type="entry name" value="HD"/>
    <property type="match status" value="1"/>
</dbReference>
<dbReference type="InterPro" id="IPR006674">
    <property type="entry name" value="HD_domain"/>
</dbReference>
<evidence type="ECO:0000259" key="1">
    <source>
        <dbReference type="PROSITE" id="PS51831"/>
    </source>
</evidence>
<accession>A0ABW1JQ60</accession>
<dbReference type="Gene3D" id="1.10.3210.10">
    <property type="entry name" value="Hypothetical protein af1432"/>
    <property type="match status" value="1"/>
</dbReference>
<sequence length="235" mass="25254">MRRDGELSPLRRMRTVASALGVQTVALPQLVRGRRAAAADWAPVAPDSVLCRSALEEARQTLTPAVLAHSLRCWEFATALAELDELRPDPEALYLACVLHDIGLGAPDDPRTGCFALLGAHRARAFVVDNGATEAVGDCVHTAIARHFDPVTPREHGAEAVLLHDAAHLDVVGVRAGDLEPGVLGAVHARHPRAGFRGEFADAMRHETRVRPHSTAATLWRTGMPLALAVNPLDR</sequence>
<dbReference type="PROSITE" id="PS51831">
    <property type="entry name" value="HD"/>
    <property type="match status" value="1"/>
</dbReference>
<feature type="domain" description="HD" evidence="1">
    <location>
        <begin position="66"/>
        <end position="172"/>
    </location>
</feature>
<dbReference type="RefSeq" id="WP_378601138.1">
    <property type="nucleotide sequence ID" value="NZ_JBHSQN010000002.1"/>
</dbReference>
<evidence type="ECO:0000313" key="2">
    <source>
        <dbReference type="EMBL" id="MFC6010768.1"/>
    </source>
</evidence>
<dbReference type="SUPFAM" id="SSF109604">
    <property type="entry name" value="HD-domain/PDEase-like"/>
    <property type="match status" value="1"/>
</dbReference>